<protein>
    <recommendedName>
        <fullName evidence="1">Poly [ADP-ribose] polymerase</fullName>
        <shortName evidence="1">PARP</shortName>
        <ecNumber evidence="1">2.4.2.-</ecNumber>
    </recommendedName>
</protein>
<name>A0A8S2SN92_9BILA</name>
<dbReference type="InterPro" id="IPR012317">
    <property type="entry name" value="Poly(ADP-ribose)pol_cat_dom"/>
</dbReference>
<gene>
    <name evidence="4" type="ORF">OVA965_LOCUS34122</name>
    <name evidence="5" type="ORF">TMI583_LOCUS35036</name>
</gene>
<evidence type="ECO:0000256" key="1">
    <source>
        <dbReference type="RuleBase" id="RU362114"/>
    </source>
</evidence>
<evidence type="ECO:0000259" key="2">
    <source>
        <dbReference type="PROSITE" id="PS51059"/>
    </source>
</evidence>
<dbReference type="Gene3D" id="3.90.228.10">
    <property type="match status" value="1"/>
</dbReference>
<evidence type="ECO:0000313" key="4">
    <source>
        <dbReference type="EMBL" id="CAF1432983.1"/>
    </source>
</evidence>
<dbReference type="PANTHER" id="PTHR46530:SF1">
    <property type="entry name" value="PROTEIN MONO-ADP-RIBOSYLTRANSFERASE PARP4"/>
    <property type="match status" value="1"/>
</dbReference>
<dbReference type="SUPFAM" id="SSF56399">
    <property type="entry name" value="ADP-ribosylation"/>
    <property type="match status" value="1"/>
</dbReference>
<dbReference type="PANTHER" id="PTHR46530">
    <property type="entry name" value="PROTEIN MONO-ADP-RIBOSYLTRANSFERASE PARP4"/>
    <property type="match status" value="1"/>
</dbReference>
<organism evidence="5 6">
    <name type="scientific">Didymodactylos carnosus</name>
    <dbReference type="NCBI Taxonomy" id="1234261"/>
    <lineage>
        <taxon>Eukaryota</taxon>
        <taxon>Metazoa</taxon>
        <taxon>Spiralia</taxon>
        <taxon>Gnathifera</taxon>
        <taxon>Rotifera</taxon>
        <taxon>Eurotatoria</taxon>
        <taxon>Bdelloidea</taxon>
        <taxon>Philodinida</taxon>
        <taxon>Philodinidae</taxon>
        <taxon>Didymodactylos</taxon>
    </lineage>
</organism>
<proteinExistence type="predicted"/>
<sequence length="259" mass="29683">MYGQKILGPTSNLEKALRYLWFFFSTSLKYTVKSSQNGKRLLCICNVALGNSANYYSYSCDLTQPPENYHSVHGVKLTNKDHSMFKDNEYVIYNLDQQRLLYIVEVSWKPHDIISNIPALLPIVRDQTETLSYPQMSIPEVPELIEDEAIQIAEQNYGLICPGSGQRLPLKAFHIRAQLVDVTAEVVLYQLYHNNSSRPIEAKYVFPLDEHSTVCAFEAYINNKVIVGVVKEKEQARKEYRQAIEKGHGGYLMDQEQPV</sequence>
<dbReference type="GO" id="GO:0003950">
    <property type="term" value="F:NAD+ poly-ADP-ribosyltransferase activity"/>
    <property type="evidence" value="ECO:0007669"/>
    <property type="project" value="UniProtKB-UniRule"/>
</dbReference>
<evidence type="ECO:0000313" key="6">
    <source>
        <dbReference type="Proteomes" id="UP000682733"/>
    </source>
</evidence>
<dbReference type="Proteomes" id="UP000677228">
    <property type="component" value="Unassembled WGS sequence"/>
</dbReference>
<dbReference type="EC" id="2.4.2.-" evidence="1"/>
<keyword evidence="1" id="KW-0808">Transferase</keyword>
<dbReference type="SMART" id="SM00609">
    <property type="entry name" value="VIT"/>
    <property type="match status" value="1"/>
</dbReference>
<keyword evidence="1" id="KW-0328">Glycosyltransferase</keyword>
<dbReference type="GO" id="GO:0005737">
    <property type="term" value="C:cytoplasm"/>
    <property type="evidence" value="ECO:0007669"/>
    <property type="project" value="TreeGrafter"/>
</dbReference>
<accession>A0A8S2SN92</accession>
<reference evidence="5" key="1">
    <citation type="submission" date="2021-02" db="EMBL/GenBank/DDBJ databases">
        <authorList>
            <person name="Nowell W R."/>
        </authorList>
    </citation>
    <scope>NUCLEOTIDE SEQUENCE</scope>
</reference>
<dbReference type="InterPro" id="IPR013694">
    <property type="entry name" value="VIT"/>
</dbReference>
<evidence type="ECO:0000313" key="5">
    <source>
        <dbReference type="EMBL" id="CAF4230854.1"/>
    </source>
</evidence>
<dbReference type="EMBL" id="CAJNOK010028328">
    <property type="protein sequence ID" value="CAF1432983.1"/>
    <property type="molecule type" value="Genomic_DNA"/>
</dbReference>
<dbReference type="PROSITE" id="PS51468">
    <property type="entry name" value="VIT"/>
    <property type="match status" value="1"/>
</dbReference>
<dbReference type="EMBL" id="CAJOBA010050120">
    <property type="protein sequence ID" value="CAF4230854.1"/>
    <property type="molecule type" value="Genomic_DNA"/>
</dbReference>
<dbReference type="AlphaFoldDB" id="A0A8S2SN92"/>
<dbReference type="Pfam" id="PF00644">
    <property type="entry name" value="PARP"/>
    <property type="match status" value="1"/>
</dbReference>
<feature type="domain" description="PARP catalytic" evidence="2">
    <location>
        <begin position="1"/>
        <end position="115"/>
    </location>
</feature>
<dbReference type="Proteomes" id="UP000682733">
    <property type="component" value="Unassembled WGS sequence"/>
</dbReference>
<dbReference type="Pfam" id="PF08487">
    <property type="entry name" value="VIT"/>
    <property type="match status" value="1"/>
</dbReference>
<evidence type="ECO:0000259" key="3">
    <source>
        <dbReference type="PROSITE" id="PS51468"/>
    </source>
</evidence>
<feature type="domain" description="VIT" evidence="3">
    <location>
        <begin position="154"/>
        <end position="259"/>
    </location>
</feature>
<comment type="caution">
    <text evidence="5">The sequence shown here is derived from an EMBL/GenBank/DDBJ whole genome shotgun (WGS) entry which is preliminary data.</text>
</comment>
<dbReference type="PROSITE" id="PS51059">
    <property type="entry name" value="PARP_CATALYTIC"/>
    <property type="match status" value="1"/>
</dbReference>
<keyword evidence="1" id="KW-0520">NAD</keyword>
<dbReference type="InterPro" id="IPR031273">
    <property type="entry name" value="PARP4"/>
</dbReference>